<dbReference type="NCBIfam" id="NF033545">
    <property type="entry name" value="transpos_IS630"/>
    <property type="match status" value="1"/>
</dbReference>
<accession>A0A4S4NFP2</accession>
<dbReference type="OrthoDB" id="593891at2"/>
<sequence>MAGLTKRRYRKVTVLIMRHQGHSAAVIEAALGLDDNTIYRYEQAYHQMGLERFLDDHYVAYAGRLSEEQEQALAPHLNDYLYPDAKSMAAYGYEHFGVPYSSAGMTALLKRLGFVYKKSKAVAAKSDEAAQCLFVEEQLPALLEEAARGEAVVYFADGCHPTHNTETSRGWIRRGQDFVIDCNSGRKRVNINAAINALKPEHLVSDLIDSVNAQSIQRLCRQLLKKHPGRQKKIYLVCDNGKRPSNCV</sequence>
<dbReference type="Pfam" id="PF13592">
    <property type="entry name" value="HTH_33"/>
    <property type="match status" value="1"/>
</dbReference>
<dbReference type="EMBL" id="SRSF01000007">
    <property type="protein sequence ID" value="THH37625.1"/>
    <property type="molecule type" value="Genomic_DNA"/>
</dbReference>
<gene>
    <name evidence="2" type="ORF">E4021_14480</name>
</gene>
<organism evidence="2 3">
    <name type="scientific">Neolewinella litorea</name>
    <dbReference type="NCBI Taxonomy" id="2562452"/>
    <lineage>
        <taxon>Bacteria</taxon>
        <taxon>Pseudomonadati</taxon>
        <taxon>Bacteroidota</taxon>
        <taxon>Saprospiria</taxon>
        <taxon>Saprospirales</taxon>
        <taxon>Lewinellaceae</taxon>
        <taxon>Neolewinella</taxon>
    </lineage>
</organism>
<feature type="domain" description="Winged helix-turn helix" evidence="1">
    <location>
        <begin position="87"/>
        <end position="137"/>
    </location>
</feature>
<dbReference type="AlphaFoldDB" id="A0A4S4NFP2"/>
<dbReference type="SUPFAM" id="SSF46689">
    <property type="entry name" value="Homeodomain-like"/>
    <property type="match status" value="1"/>
</dbReference>
<dbReference type="RefSeq" id="WP_136460089.1">
    <property type="nucleotide sequence ID" value="NZ_SRSF01000007.1"/>
</dbReference>
<evidence type="ECO:0000313" key="3">
    <source>
        <dbReference type="Proteomes" id="UP000308528"/>
    </source>
</evidence>
<name>A0A4S4NFP2_9BACT</name>
<evidence type="ECO:0000259" key="1">
    <source>
        <dbReference type="Pfam" id="PF13592"/>
    </source>
</evidence>
<protein>
    <submittedName>
        <fullName evidence="2">IS630 family transposase</fullName>
    </submittedName>
</protein>
<evidence type="ECO:0000313" key="2">
    <source>
        <dbReference type="EMBL" id="THH37625.1"/>
    </source>
</evidence>
<comment type="caution">
    <text evidence="2">The sequence shown here is derived from an EMBL/GenBank/DDBJ whole genome shotgun (WGS) entry which is preliminary data.</text>
</comment>
<keyword evidence="3" id="KW-1185">Reference proteome</keyword>
<proteinExistence type="predicted"/>
<dbReference type="InterPro" id="IPR047655">
    <property type="entry name" value="Transpos_IS630-like"/>
</dbReference>
<dbReference type="InterPro" id="IPR009057">
    <property type="entry name" value="Homeodomain-like_sf"/>
</dbReference>
<dbReference type="Proteomes" id="UP000308528">
    <property type="component" value="Unassembled WGS sequence"/>
</dbReference>
<reference evidence="2 3" key="1">
    <citation type="submission" date="2019-04" db="EMBL/GenBank/DDBJ databases">
        <title>Lewinella litorea sp. nov., isolated from a marine sand.</title>
        <authorList>
            <person name="Yoon J.-H."/>
        </authorList>
    </citation>
    <scope>NUCLEOTIDE SEQUENCE [LARGE SCALE GENOMIC DNA]</scope>
    <source>
        <strain evidence="2 3">HSMS-39</strain>
    </source>
</reference>
<dbReference type="InterPro" id="IPR025959">
    <property type="entry name" value="Winged_HTH_dom"/>
</dbReference>